<accession>A0A2U8I615</accession>
<name>A0A2U8I615_9GAMM</name>
<evidence type="ECO:0000313" key="1">
    <source>
        <dbReference type="EMBL" id="AWK14611.1"/>
    </source>
</evidence>
<dbReference type="EMBL" id="CP021659">
    <property type="protein sequence ID" value="AWK14611.1"/>
    <property type="molecule type" value="Genomic_DNA"/>
</dbReference>
<gene>
    <name evidence="1" type="ORF">CCS41_09220</name>
</gene>
<protein>
    <recommendedName>
        <fullName evidence="3">Glycosyltransferase</fullName>
    </recommendedName>
</protein>
<dbReference type="KEGG" id="fsm:CCS41_09220"/>
<dbReference type="STRING" id="1878942.GCA_900128755_01436"/>
<sequence>MDDDDYYPPDKISYTITQMKNNYAQFSGSDQIYVWYSHLNKIYKTTSMGANHALNGTFAYHRNYLKKNRYLDKKILAEEAEFLRNFTVPVLQIEPRKAILCIAHNHNTFDKDFIISSNEASDFTLEDIVEDKNLLAYYHRLTQAPASLKVNWAFFEKIVIVTRNDDISHWQQLQKKFTDLGINAEQLVHYPLLQHPSHIVSQSKTHLAILQQAKDAAWRNYLLLEEDIEFVKKDRTLNHVNRLFTFLTSFPWEVILLGGQYGELQTLTVLPGVARVQIASAACAYAVNQPYYDILLQDMTKGITYQQQIASPADYSLNAYWLIPMQRDRWLGLYPSFAYQSKQWDEKKQVAIESAHLFFHKILQAKDLVTIK</sequence>
<evidence type="ECO:0000313" key="2">
    <source>
        <dbReference type="Proteomes" id="UP000261875"/>
    </source>
</evidence>
<dbReference type="AlphaFoldDB" id="A0A2U8I615"/>
<dbReference type="OrthoDB" id="215285at2"/>
<organism evidence="1 2">
    <name type="scientific">Candidatus Fukatsuia symbiotica</name>
    <dbReference type="NCBI Taxonomy" id="1878942"/>
    <lineage>
        <taxon>Bacteria</taxon>
        <taxon>Pseudomonadati</taxon>
        <taxon>Pseudomonadota</taxon>
        <taxon>Gammaproteobacteria</taxon>
        <taxon>Enterobacterales</taxon>
        <taxon>Yersiniaceae</taxon>
        <taxon>Candidatus Fukatsuia</taxon>
    </lineage>
</organism>
<dbReference type="Proteomes" id="UP000261875">
    <property type="component" value="Chromosome"/>
</dbReference>
<evidence type="ECO:0008006" key="3">
    <source>
        <dbReference type="Google" id="ProtNLM"/>
    </source>
</evidence>
<dbReference type="SUPFAM" id="SSF53448">
    <property type="entry name" value="Nucleotide-diphospho-sugar transferases"/>
    <property type="match status" value="1"/>
</dbReference>
<reference evidence="1 2" key="1">
    <citation type="submission" date="2017-05" db="EMBL/GenBank/DDBJ databases">
        <title>Genome sequence of Candidatus Fukatsuia symbiotica and Candidatus Hamiltonella defensa from Acyrthosiphon pisum strain 5D.</title>
        <authorList>
            <person name="Patel V.A."/>
            <person name="Chevignon G."/>
            <person name="Russell J.A."/>
            <person name="Oliver K.M."/>
        </authorList>
    </citation>
    <scope>NUCLEOTIDE SEQUENCE [LARGE SCALE GENOMIC DNA]</scope>
    <source>
        <strain evidence="1 2">5D</strain>
    </source>
</reference>
<dbReference type="RefSeq" id="WP_119797519.1">
    <property type="nucleotide sequence ID" value="NZ_CP021659.1"/>
</dbReference>
<proteinExistence type="predicted"/>
<keyword evidence="2" id="KW-1185">Reference proteome</keyword>
<dbReference type="InterPro" id="IPR029044">
    <property type="entry name" value="Nucleotide-diphossugar_trans"/>
</dbReference>